<dbReference type="RefSeq" id="WP_143544442.1">
    <property type="nucleotide sequence ID" value="NZ_OCMF01000001.1"/>
</dbReference>
<sequence length="122" mass="14046">MKNYIFRSGLVLLLCIISIACSKDIDDERSILGTWIESSPVPERTTLHFGENNRLTRIDGDGNSEEYIYRIEDNTLFLSLASGQEGSSELFFEQINENRIKVENLYVSIPEAEPTFIIFDRY</sequence>
<protein>
    <recommendedName>
        <fullName evidence="4">Lipocalin-like domain-containing protein</fullName>
    </recommendedName>
</protein>
<name>A0A285X2Z6_9FLAO</name>
<dbReference type="Proteomes" id="UP000219193">
    <property type="component" value="Unassembled WGS sequence"/>
</dbReference>
<proteinExistence type="predicted"/>
<organism evidence="2 3">
    <name type="scientific">Salinimicrobium sediminis</name>
    <dbReference type="NCBI Taxonomy" id="1343891"/>
    <lineage>
        <taxon>Bacteria</taxon>
        <taxon>Pseudomonadati</taxon>
        <taxon>Bacteroidota</taxon>
        <taxon>Flavobacteriia</taxon>
        <taxon>Flavobacteriales</taxon>
        <taxon>Flavobacteriaceae</taxon>
        <taxon>Salinimicrobium</taxon>
    </lineage>
</organism>
<evidence type="ECO:0000313" key="3">
    <source>
        <dbReference type="Proteomes" id="UP000219193"/>
    </source>
</evidence>
<evidence type="ECO:0000313" key="2">
    <source>
        <dbReference type="EMBL" id="SOC79731.1"/>
    </source>
</evidence>
<dbReference type="PROSITE" id="PS51257">
    <property type="entry name" value="PROKAR_LIPOPROTEIN"/>
    <property type="match status" value="1"/>
</dbReference>
<keyword evidence="1" id="KW-0732">Signal</keyword>
<feature type="signal peptide" evidence="1">
    <location>
        <begin position="1"/>
        <end position="22"/>
    </location>
</feature>
<evidence type="ECO:0000256" key="1">
    <source>
        <dbReference type="SAM" id="SignalP"/>
    </source>
</evidence>
<keyword evidence="3" id="KW-1185">Reference proteome</keyword>
<evidence type="ECO:0008006" key="4">
    <source>
        <dbReference type="Google" id="ProtNLM"/>
    </source>
</evidence>
<dbReference type="OrthoDB" id="1448911at2"/>
<feature type="chain" id="PRO_5012470735" description="Lipocalin-like domain-containing protein" evidence="1">
    <location>
        <begin position="23"/>
        <end position="122"/>
    </location>
</feature>
<dbReference type="EMBL" id="OCMF01000001">
    <property type="protein sequence ID" value="SOC79731.1"/>
    <property type="molecule type" value="Genomic_DNA"/>
</dbReference>
<accession>A0A285X2Z6</accession>
<dbReference type="AlphaFoldDB" id="A0A285X2Z6"/>
<reference evidence="3" key="1">
    <citation type="submission" date="2017-09" db="EMBL/GenBank/DDBJ databases">
        <authorList>
            <person name="Varghese N."/>
            <person name="Submissions S."/>
        </authorList>
    </citation>
    <scope>NUCLEOTIDE SEQUENCE [LARGE SCALE GENOMIC DNA]</scope>
    <source>
        <strain evidence="3">CGMCC 1.12641</strain>
    </source>
</reference>
<gene>
    <name evidence="2" type="ORF">SAMN06296241_1264</name>
</gene>